<dbReference type="Proteomes" id="UP000282247">
    <property type="component" value="Segment"/>
</dbReference>
<dbReference type="KEGG" id="vg:55004031"/>
<keyword evidence="3" id="KW-1185">Reference proteome</keyword>
<proteinExistence type="predicted"/>
<dbReference type="EMBL" id="MH825699">
    <property type="protein sequence ID" value="AYD86244.1"/>
    <property type="molecule type" value="Genomic_DNA"/>
</dbReference>
<protein>
    <submittedName>
        <fullName evidence="2">Uncharacterized protein</fullName>
    </submittedName>
</protein>
<gene>
    <name evidence="2" type="primary">50</name>
    <name evidence="2" type="ORF">SEA_DAROLANDSTONE_50</name>
</gene>
<feature type="compositionally biased region" description="Low complexity" evidence="1">
    <location>
        <begin position="1"/>
        <end position="12"/>
    </location>
</feature>
<organism evidence="2 3">
    <name type="scientific">Streptomyces phage Darolandstone</name>
    <dbReference type="NCBI Taxonomy" id="2315716"/>
    <lineage>
        <taxon>Viruses</taxon>
        <taxon>Duplodnaviria</taxon>
        <taxon>Heunggongvirae</taxon>
        <taxon>Uroviricota</taxon>
        <taxon>Caudoviricetes</taxon>
        <taxon>Raleighvirus</taxon>
        <taxon>Raleighvirus darolandstone</taxon>
    </lineage>
</organism>
<sequence length="311" mass="35383">MVTVLPQQQHGGPHPPHQPREQPPMNATSRTRYHVGMNEIGLDPEYRVTCLPDLEAARTWLTCDIENTAEDHEDADEEFDTLLVRLYRTPDAEIVGEHACDAYVFWVRAVEDCACPCDCVETGRDDCDGKHSREAAPEPKLSEPDEQGRSAFQMHGTEYRVFNTASKPLDGYWTVERVAADGSQLGPREYVFSGQQTREGAFARAVEKLRPYGVLTFLPQRYRDVTMSQEDQDMTEYPDHVKRDGWYCAWSTAGYVVVFEDGTERGIVWPGRPIEAHITGEDGRWVEFDGEWKFWEQAAAAVRAHVIDNRA</sequence>
<feature type="region of interest" description="Disordered" evidence="1">
    <location>
        <begin position="1"/>
        <end position="28"/>
    </location>
</feature>
<evidence type="ECO:0000256" key="1">
    <source>
        <dbReference type="SAM" id="MobiDB-lite"/>
    </source>
</evidence>
<name>A0A386KMG3_9CAUD</name>
<evidence type="ECO:0000313" key="3">
    <source>
        <dbReference type="Proteomes" id="UP000282247"/>
    </source>
</evidence>
<dbReference type="GeneID" id="55004031"/>
<evidence type="ECO:0000313" key="2">
    <source>
        <dbReference type="EMBL" id="AYD86244.1"/>
    </source>
</evidence>
<feature type="region of interest" description="Disordered" evidence="1">
    <location>
        <begin position="125"/>
        <end position="148"/>
    </location>
</feature>
<accession>A0A386KMG3</accession>
<dbReference type="RefSeq" id="YP_009812961.1">
    <property type="nucleotide sequence ID" value="NC_048072.1"/>
</dbReference>
<reference evidence="2 3" key="1">
    <citation type="submission" date="2018-08" db="EMBL/GenBank/DDBJ databases">
        <authorList>
            <person name="Amani N.Z."/>
            <person name="Ambroziak M.E."/>
            <person name="Biju A."/>
            <person name="Bushnell W."/>
            <person name="Calia C.N."/>
            <person name="Chen Y.J."/>
            <person name="Hill L.T."/>
            <person name="Karpinska S."/>
            <person name="Martinez K.C."/>
            <person name="Medwid J.R."/>
            <person name="Nguyen C."/>
            <person name="Oliver A."/>
            <person name="Pham J.P."/>
            <person name="Ramsey M.R."/>
            <person name="Ravi S."/>
            <person name="Sardina J.R."/>
            <person name="Senecal S.L."/>
            <person name="Sheen J."/>
            <person name="Shende N.V."/>
            <person name="Shi C.Y."/>
            <person name="Stuart L.C."/>
            <person name="Vu L."/>
            <person name="Wang L.Q."/>
            <person name="West L.J."/>
            <person name="Westgaard A.C."/>
            <person name="Liu R.B."/>
            <person name="Pierce E.C."/>
            <person name="Mohan S."/>
            <person name="Pogliano J."/>
            <person name="Delesalle V.A."/>
            <person name="Garlena R.A."/>
            <person name="Russell D.A."/>
            <person name="Pope W.H."/>
            <person name="Jacobs-Sera D."/>
            <person name="Hatfull G.F."/>
        </authorList>
    </citation>
    <scope>NUCLEOTIDE SEQUENCE [LARGE SCALE GENOMIC DNA]</scope>
</reference>